<dbReference type="Proteomes" id="UP000253090">
    <property type="component" value="Unassembled WGS sequence"/>
</dbReference>
<evidence type="ECO:0000256" key="1">
    <source>
        <dbReference type="ARBA" id="ARBA00010116"/>
    </source>
</evidence>
<evidence type="ECO:0000256" key="5">
    <source>
        <dbReference type="SAM" id="SignalP"/>
    </source>
</evidence>
<gene>
    <name evidence="8" type="ORF">DFP94_12116</name>
</gene>
<dbReference type="Gene3D" id="2.60.40.10">
    <property type="entry name" value="Immunoglobulins"/>
    <property type="match status" value="3"/>
</dbReference>
<dbReference type="OrthoDB" id="27389at2"/>
<proteinExistence type="inferred from homology"/>
<protein>
    <submittedName>
        <fullName evidence="8">Alpha-tubulin suppressor-like RCC1 family protein</fullName>
    </submittedName>
</protein>
<evidence type="ECO:0000313" key="9">
    <source>
        <dbReference type="Proteomes" id="UP000253090"/>
    </source>
</evidence>
<keyword evidence="9" id="KW-1185">Reference proteome</keyword>
<keyword evidence="5" id="KW-0732">Signal</keyword>
<dbReference type="GO" id="GO:0005085">
    <property type="term" value="F:guanyl-nucleotide exchange factor activity"/>
    <property type="evidence" value="ECO:0007669"/>
    <property type="project" value="TreeGrafter"/>
</dbReference>
<dbReference type="Pfam" id="PF00395">
    <property type="entry name" value="SLH"/>
    <property type="match status" value="2"/>
</dbReference>
<dbReference type="PROSITE" id="PS51272">
    <property type="entry name" value="SLH"/>
    <property type="match status" value="3"/>
</dbReference>
<dbReference type="InterPro" id="IPR051553">
    <property type="entry name" value="Ran_GTPase-activating"/>
</dbReference>
<feature type="domain" description="SLH" evidence="7">
    <location>
        <begin position="961"/>
        <end position="1024"/>
    </location>
</feature>
<evidence type="ECO:0000256" key="4">
    <source>
        <dbReference type="SAM" id="MobiDB-lite"/>
    </source>
</evidence>
<name>A0A369AV83_9BACL</name>
<comment type="caution">
    <text evidence="8">The sequence shown here is derived from an EMBL/GenBank/DDBJ whole genome shotgun (WGS) entry which is preliminary data.</text>
</comment>
<feature type="region of interest" description="Disordered" evidence="4">
    <location>
        <begin position="807"/>
        <end position="893"/>
    </location>
</feature>
<evidence type="ECO:0000256" key="2">
    <source>
        <dbReference type="ARBA" id="ARBA00022658"/>
    </source>
</evidence>
<dbReference type="InterPro" id="IPR015217">
    <property type="entry name" value="Invasin_dom_3"/>
</dbReference>
<dbReference type="GO" id="GO:0005737">
    <property type="term" value="C:cytoplasm"/>
    <property type="evidence" value="ECO:0007669"/>
    <property type="project" value="TreeGrafter"/>
</dbReference>
<dbReference type="InterPro" id="IPR013783">
    <property type="entry name" value="Ig-like_fold"/>
</dbReference>
<dbReference type="AlphaFoldDB" id="A0A369AV83"/>
<keyword evidence="3" id="KW-0677">Repeat</keyword>
<dbReference type="InterPro" id="IPR009091">
    <property type="entry name" value="RCC1/BLIP-II"/>
</dbReference>
<dbReference type="PANTHER" id="PTHR45982:SF1">
    <property type="entry name" value="REGULATOR OF CHROMOSOME CONDENSATION"/>
    <property type="match status" value="1"/>
</dbReference>
<comment type="similarity">
    <text evidence="1">Belongs to the intimin/invasin family.</text>
</comment>
<dbReference type="PANTHER" id="PTHR45982">
    <property type="entry name" value="REGULATOR OF CHROMOSOME CONDENSATION"/>
    <property type="match status" value="1"/>
</dbReference>
<keyword evidence="2" id="KW-0344">Guanine-nucleotide releasing factor</keyword>
<dbReference type="RefSeq" id="WP_114499117.1">
    <property type="nucleotide sequence ID" value="NZ_QPJW01000021.1"/>
</dbReference>
<dbReference type="InterPro" id="IPR058923">
    <property type="entry name" value="RCC1-like_dom"/>
</dbReference>
<dbReference type="InterPro" id="IPR001119">
    <property type="entry name" value="SLH_dom"/>
</dbReference>
<dbReference type="SUPFAM" id="SSF50985">
    <property type="entry name" value="RCC1/BLIP-II"/>
    <property type="match status" value="1"/>
</dbReference>
<dbReference type="PROSITE" id="PS00626">
    <property type="entry name" value="RCC1_2"/>
    <property type="match status" value="1"/>
</dbReference>
<dbReference type="PRINTS" id="PR00633">
    <property type="entry name" value="RCCNDNSATION"/>
</dbReference>
<dbReference type="SMART" id="SM00634">
    <property type="entry name" value="BID_1"/>
    <property type="match status" value="2"/>
</dbReference>
<dbReference type="Pfam" id="PF09134">
    <property type="entry name" value="Invasin_D3"/>
    <property type="match status" value="3"/>
</dbReference>
<dbReference type="EMBL" id="QPJW01000021">
    <property type="protein sequence ID" value="RCX13292.1"/>
    <property type="molecule type" value="Genomic_DNA"/>
</dbReference>
<dbReference type="SUPFAM" id="SSF49373">
    <property type="entry name" value="Invasin/intimin cell-adhesion fragments"/>
    <property type="match status" value="3"/>
</dbReference>
<accession>A0A369AV83</accession>
<dbReference type="Pfam" id="PF25390">
    <property type="entry name" value="WD40_RLD"/>
    <property type="match status" value="1"/>
</dbReference>
<sequence length="1089" mass="112106">MKWKRMFKLALAAALFSTTVALMAPLSPVRAEMKDVSSLKPVFLASGTDHMLVLLSDGTVRAWGVNYTGQLGIGSTQSFNFAMPVYQQVGGKTSLLSDVTALAAGAQFSVALKKDGTVWTWGADLNEELGRDTDGYWSTYAEKVEGLPEIAQISSGDAHSLALAKDGTVWAWGFNFNGMVGDGTSGNMNYAKLPVQVKTAANTYLTDIKKVQAGQFHSLALTKTGRVMAWGANQNRQLGDGTGTSRSYPVDVTVNDGSPLDHVTQLAAAGYHSLAVKDDGTLWSWGYNSTGELGLGHYNMQSRAQPVLDENGGPFGDVTAIGAGLLHSAALRGDGCLWTWGGNTDIYGDLKYQLGRDQNASNSPVPKPVLETEDGVSRVEGFVQVVAGSMHTSVLKTDGSIWAVGGNNFNQIGGNRSEEALPKLSQITLANLSGTYWTGGATGSSPIGEKAEVTLQLADYWGNPVTVGTDTVEMVADGPGVLGPVTYTGDGKFTVELEPYGLGSVTVSAKINGLAVPGKLAWDITSAAPAAEKSSLIAAPSTAIADGSSSVKLKLELRDRFGNALTRSGGAVSFDASLGDVGPVTETSFGVYEAELASRRTGASTVQAVLNGQPFGLEAKVKFTAGSPDSAHSILSADVTRLPADGNSVATVTLQVYDALGNALTESGGALVFESDLGQLSTVTEGVYGIYTASLSSSTSGLATVTALKEGALMAKPLVIEFTPLLVGLEFGATSYEVVAGRTVQSEVKATYSNGDVVPVTRDSVLTVTDPALATINASGLVTGVSPGSTVIRAAYEGISATADLKVQAAPPDPGTGSEPGTNPGTGINPGPGTGTNPSSGSGPGVVPGQNAGPDTPETGVGPGSGGSGPGTGEPGAAGGPEDGPPSAGSVFTDTAGHWAEADIGRAVREGLVTGYPDRTFRPDAGVTRAEFAALLVRLLGLGDDAGAATATSALALASPAAAAADRQAWPAWASGAISLAMEAGLIEGYEDGTFRPHQQITRSETAVFLARAWLAVPGRQPVAISADADPLLPYGDREAVLPWAAEAYRQLVAEELLIGDDRALLRPKAQLTRAEAVTMLLRFKLRID</sequence>
<dbReference type="InterPro" id="IPR008964">
    <property type="entry name" value="Invasin/intimin_cell_adhesion"/>
</dbReference>
<evidence type="ECO:0000256" key="3">
    <source>
        <dbReference type="ARBA" id="ARBA00022737"/>
    </source>
</evidence>
<feature type="domain" description="SLH" evidence="7">
    <location>
        <begin position="1032"/>
        <end position="1089"/>
    </location>
</feature>
<dbReference type="PROSITE" id="PS51127">
    <property type="entry name" value="BIG1"/>
    <property type="match status" value="1"/>
</dbReference>
<feature type="domain" description="Big-1" evidence="6">
    <location>
        <begin position="533"/>
        <end position="624"/>
    </location>
</feature>
<dbReference type="Gene3D" id="2.130.10.30">
    <property type="entry name" value="Regulator of chromosome condensation 1/beta-lactamase-inhibitor protein II"/>
    <property type="match status" value="2"/>
</dbReference>
<feature type="compositionally biased region" description="Low complexity" evidence="4">
    <location>
        <begin position="835"/>
        <end position="849"/>
    </location>
</feature>
<dbReference type="Gene3D" id="2.60.40.1080">
    <property type="match status" value="1"/>
</dbReference>
<dbReference type="InterPro" id="IPR003344">
    <property type="entry name" value="Big_1_dom"/>
</dbReference>
<dbReference type="InterPro" id="IPR000408">
    <property type="entry name" value="Reg_chr_condens"/>
</dbReference>
<evidence type="ECO:0000313" key="8">
    <source>
        <dbReference type="EMBL" id="RCX13292.1"/>
    </source>
</evidence>
<feature type="domain" description="SLH" evidence="7">
    <location>
        <begin position="887"/>
        <end position="950"/>
    </location>
</feature>
<feature type="compositionally biased region" description="Gly residues" evidence="4">
    <location>
        <begin position="861"/>
        <end position="882"/>
    </location>
</feature>
<feature type="chain" id="PRO_5038619565" evidence="5">
    <location>
        <begin position="24"/>
        <end position="1089"/>
    </location>
</feature>
<dbReference type="Pfam" id="PF00415">
    <property type="entry name" value="RCC1"/>
    <property type="match status" value="1"/>
</dbReference>
<evidence type="ECO:0000259" key="7">
    <source>
        <dbReference type="PROSITE" id="PS51272"/>
    </source>
</evidence>
<feature type="signal peptide" evidence="5">
    <location>
        <begin position="1"/>
        <end position="23"/>
    </location>
</feature>
<dbReference type="PROSITE" id="PS50012">
    <property type="entry name" value="RCC1_3"/>
    <property type="match status" value="6"/>
</dbReference>
<reference evidence="8 9" key="1">
    <citation type="submission" date="2018-07" db="EMBL/GenBank/DDBJ databases">
        <title>Genomic Encyclopedia of Type Strains, Phase III (KMG-III): the genomes of soil and plant-associated and newly described type strains.</title>
        <authorList>
            <person name="Whitman W."/>
        </authorList>
    </citation>
    <scope>NUCLEOTIDE SEQUENCE [LARGE SCALE GENOMIC DNA]</scope>
    <source>
        <strain evidence="8 9">CECT 8333</strain>
    </source>
</reference>
<organism evidence="8 9">
    <name type="scientific">Fontibacillus phaseoli</name>
    <dbReference type="NCBI Taxonomy" id="1416533"/>
    <lineage>
        <taxon>Bacteria</taxon>
        <taxon>Bacillati</taxon>
        <taxon>Bacillota</taxon>
        <taxon>Bacilli</taxon>
        <taxon>Bacillales</taxon>
        <taxon>Paenibacillaceae</taxon>
        <taxon>Fontibacillus</taxon>
    </lineage>
</organism>
<evidence type="ECO:0000259" key="6">
    <source>
        <dbReference type="PROSITE" id="PS51127"/>
    </source>
</evidence>